<organism evidence="2 3">
    <name type="scientific">Kitasatospora phosalacinea</name>
    <dbReference type="NCBI Taxonomy" id="2065"/>
    <lineage>
        <taxon>Bacteria</taxon>
        <taxon>Bacillati</taxon>
        <taxon>Actinomycetota</taxon>
        <taxon>Actinomycetes</taxon>
        <taxon>Kitasatosporales</taxon>
        <taxon>Streptomycetaceae</taxon>
        <taxon>Kitasatospora</taxon>
    </lineage>
</organism>
<dbReference type="Proteomes" id="UP001599542">
    <property type="component" value="Unassembled WGS sequence"/>
</dbReference>
<evidence type="ECO:0000313" key="3">
    <source>
        <dbReference type="Proteomes" id="UP001599542"/>
    </source>
</evidence>
<proteinExistence type="predicted"/>
<dbReference type="SUPFAM" id="SSF51556">
    <property type="entry name" value="Metallo-dependent hydrolases"/>
    <property type="match status" value="1"/>
</dbReference>
<name>A0ABW6GDA3_9ACTN</name>
<gene>
    <name evidence="2" type="ORF">ACFW6T_01660</name>
</gene>
<evidence type="ECO:0000259" key="1">
    <source>
        <dbReference type="Pfam" id="PF01979"/>
    </source>
</evidence>
<dbReference type="Pfam" id="PF01979">
    <property type="entry name" value="Amidohydro_1"/>
    <property type="match status" value="1"/>
</dbReference>
<sequence length="361" mass="38531">MTERAVLHIKGRVLVGPDDVRDELWAVDGRVTFERPAAEPSATLTGWALPGLVDAHCHVGLDAHGAVDRDTSEKQARTDRDAGTLLIRDAGSPADTRWIDDRDDLPKIIRAGRHIARTRRYIRNYAHEVEPGDLAAYVAAEARRGDGWVKLVGDWIDRDAGDLTACWPGDALAEAIAAAHAEGARVTAHCFAADSLPDLLAAGIDCVEHATGLTEDLIPAFVERGVAIVPTLVNIATFPRLALGGEAKFPAWSAHMRRLHARRYETVGAAHDAGIPIYVGTDAGGSLAHGLVAEEAHELTKAGLTPLEALAATTWSARAWLGRPGLTEGAPADLVLYEADPRTDLRVLAAPAHVVLNGRVV</sequence>
<feature type="domain" description="Amidohydrolase-related" evidence="1">
    <location>
        <begin position="48"/>
        <end position="361"/>
    </location>
</feature>
<dbReference type="RefSeq" id="WP_380317010.1">
    <property type="nucleotide sequence ID" value="NZ_JBHYPW010000003.1"/>
</dbReference>
<dbReference type="Gene3D" id="2.30.40.10">
    <property type="entry name" value="Urease, subunit C, domain 1"/>
    <property type="match status" value="1"/>
</dbReference>
<dbReference type="InterPro" id="IPR032466">
    <property type="entry name" value="Metal_Hydrolase"/>
</dbReference>
<reference evidence="2 3" key="1">
    <citation type="submission" date="2024-09" db="EMBL/GenBank/DDBJ databases">
        <title>The Natural Products Discovery Center: Release of the First 8490 Sequenced Strains for Exploring Actinobacteria Biosynthetic Diversity.</title>
        <authorList>
            <person name="Kalkreuter E."/>
            <person name="Kautsar S.A."/>
            <person name="Yang D."/>
            <person name="Bader C.D."/>
            <person name="Teijaro C.N."/>
            <person name="Fluegel L."/>
            <person name="Davis C.M."/>
            <person name="Simpson J.R."/>
            <person name="Lauterbach L."/>
            <person name="Steele A.D."/>
            <person name="Gui C."/>
            <person name="Meng S."/>
            <person name="Li G."/>
            <person name="Viehrig K."/>
            <person name="Ye F."/>
            <person name="Su P."/>
            <person name="Kiefer A.F."/>
            <person name="Nichols A."/>
            <person name="Cepeda A.J."/>
            <person name="Yan W."/>
            <person name="Fan B."/>
            <person name="Jiang Y."/>
            <person name="Adhikari A."/>
            <person name="Zheng C.-J."/>
            <person name="Schuster L."/>
            <person name="Cowan T.M."/>
            <person name="Smanski M.J."/>
            <person name="Chevrette M.G."/>
            <person name="De Carvalho L.P.S."/>
            <person name="Shen B."/>
        </authorList>
    </citation>
    <scope>NUCLEOTIDE SEQUENCE [LARGE SCALE GENOMIC DNA]</scope>
    <source>
        <strain evidence="2 3">NPDC058753</strain>
    </source>
</reference>
<dbReference type="Gene3D" id="3.20.20.140">
    <property type="entry name" value="Metal-dependent hydrolases"/>
    <property type="match status" value="1"/>
</dbReference>
<dbReference type="InterPro" id="IPR006680">
    <property type="entry name" value="Amidohydro-rel"/>
</dbReference>
<keyword evidence="3" id="KW-1185">Reference proteome</keyword>
<protein>
    <submittedName>
        <fullName evidence="2">Amidohydrolase family protein</fullName>
    </submittedName>
</protein>
<dbReference type="InterPro" id="IPR011059">
    <property type="entry name" value="Metal-dep_hydrolase_composite"/>
</dbReference>
<dbReference type="EMBL" id="JBHYPX010000002">
    <property type="protein sequence ID" value="MFE1350679.1"/>
    <property type="molecule type" value="Genomic_DNA"/>
</dbReference>
<dbReference type="InterPro" id="IPR051781">
    <property type="entry name" value="Metallo-dep_Hydrolase"/>
</dbReference>
<comment type="caution">
    <text evidence="2">The sequence shown here is derived from an EMBL/GenBank/DDBJ whole genome shotgun (WGS) entry which is preliminary data.</text>
</comment>
<dbReference type="PANTHER" id="PTHR43135">
    <property type="entry name" value="ALPHA-D-RIBOSE 1-METHYLPHOSPHONATE 5-TRIPHOSPHATE DIPHOSPHATASE"/>
    <property type="match status" value="1"/>
</dbReference>
<accession>A0ABW6GDA3</accession>
<dbReference type="PANTHER" id="PTHR43135:SF4">
    <property type="entry name" value="AMIDOHYDROLASE-RELATED DOMAIN-CONTAINING PROTEIN"/>
    <property type="match status" value="1"/>
</dbReference>
<evidence type="ECO:0000313" key="2">
    <source>
        <dbReference type="EMBL" id="MFE1350679.1"/>
    </source>
</evidence>